<dbReference type="Proteomes" id="UP000249754">
    <property type="component" value="Unassembled WGS sequence"/>
</dbReference>
<dbReference type="PROSITE" id="PS50042">
    <property type="entry name" value="CNMP_BINDING_3"/>
    <property type="match status" value="1"/>
</dbReference>
<dbReference type="AlphaFoldDB" id="A0A327STI2"/>
<reference evidence="2 3" key="1">
    <citation type="submission" date="2018-06" db="EMBL/GenBank/DDBJ databases">
        <title>Genomic Encyclopedia of Archaeal and Bacterial Type Strains, Phase II (KMG-II): from individual species to whole genera.</title>
        <authorList>
            <person name="Goeker M."/>
        </authorList>
    </citation>
    <scope>NUCLEOTIDE SEQUENCE [LARGE SCALE GENOMIC DNA]</scope>
    <source>
        <strain evidence="2 3">DSM 14825</strain>
    </source>
</reference>
<evidence type="ECO:0000259" key="1">
    <source>
        <dbReference type="PROSITE" id="PS50042"/>
    </source>
</evidence>
<dbReference type="SUPFAM" id="SSF51206">
    <property type="entry name" value="cAMP-binding domain-like"/>
    <property type="match status" value="1"/>
</dbReference>
<sequence length="192" mass="22323">MFEAFERYLQEKAELTANEINAVRAVSIEKKIRKRQYLLQEGDVCHYNCFIVKGCLRLYRVSEDGVEHILRFGVENWWVSDHESYNTGNPSKGNIDALENCEVILIDKPAFINLMLTIPVFKNFIDGLKARSFDASQNRIMGNISFSAEEKYQNFMTSFPDIFNRVPLHMIASYLGVSRETLSRIRNQFVHK</sequence>
<dbReference type="RefSeq" id="WP_111633807.1">
    <property type="nucleotide sequence ID" value="NZ_QLLR01000009.1"/>
</dbReference>
<organism evidence="2 3">
    <name type="scientific">Pedobacter cryoconitis</name>
    <dbReference type="NCBI Taxonomy" id="188932"/>
    <lineage>
        <taxon>Bacteria</taxon>
        <taxon>Pseudomonadati</taxon>
        <taxon>Bacteroidota</taxon>
        <taxon>Sphingobacteriia</taxon>
        <taxon>Sphingobacteriales</taxon>
        <taxon>Sphingobacteriaceae</taxon>
        <taxon>Pedobacter</taxon>
    </lineage>
</organism>
<comment type="caution">
    <text evidence="2">The sequence shown here is derived from an EMBL/GenBank/DDBJ whole genome shotgun (WGS) entry which is preliminary data.</text>
</comment>
<dbReference type="Gene3D" id="2.60.120.10">
    <property type="entry name" value="Jelly Rolls"/>
    <property type="match status" value="1"/>
</dbReference>
<evidence type="ECO:0000313" key="2">
    <source>
        <dbReference type="EMBL" id="RAJ31064.1"/>
    </source>
</evidence>
<dbReference type="OrthoDB" id="1092431at2"/>
<feature type="domain" description="Cyclic nucleotide-binding" evidence="1">
    <location>
        <begin position="20"/>
        <end position="115"/>
    </location>
</feature>
<dbReference type="InterPro" id="IPR018490">
    <property type="entry name" value="cNMP-bd_dom_sf"/>
</dbReference>
<dbReference type="InterPro" id="IPR000595">
    <property type="entry name" value="cNMP-bd_dom"/>
</dbReference>
<dbReference type="CDD" id="cd00038">
    <property type="entry name" value="CAP_ED"/>
    <property type="match status" value="1"/>
</dbReference>
<gene>
    <name evidence="2" type="ORF">LY11_02293</name>
</gene>
<dbReference type="Pfam" id="PF00027">
    <property type="entry name" value="cNMP_binding"/>
    <property type="match status" value="1"/>
</dbReference>
<dbReference type="InterPro" id="IPR014710">
    <property type="entry name" value="RmlC-like_jellyroll"/>
</dbReference>
<dbReference type="SMART" id="SM00100">
    <property type="entry name" value="cNMP"/>
    <property type="match status" value="1"/>
</dbReference>
<proteinExistence type="predicted"/>
<dbReference type="EMBL" id="QLLR01000009">
    <property type="protein sequence ID" value="RAJ31064.1"/>
    <property type="molecule type" value="Genomic_DNA"/>
</dbReference>
<accession>A0A327STI2</accession>
<protein>
    <submittedName>
        <fullName evidence="2">CRP-like cAMP-binding protein</fullName>
    </submittedName>
</protein>
<evidence type="ECO:0000313" key="3">
    <source>
        <dbReference type="Proteomes" id="UP000249754"/>
    </source>
</evidence>
<name>A0A327STI2_9SPHI</name>